<dbReference type="PROSITE" id="PS51257">
    <property type="entry name" value="PROKAR_LIPOPROTEIN"/>
    <property type="match status" value="1"/>
</dbReference>
<evidence type="ECO:0000313" key="7">
    <source>
        <dbReference type="Proteomes" id="UP000250443"/>
    </source>
</evidence>
<dbReference type="InterPro" id="IPR036331">
    <property type="entry name" value="Chagasin-like_sf"/>
</dbReference>
<feature type="chain" id="PRO_5016034960" evidence="3">
    <location>
        <begin position="23"/>
        <end position="133"/>
    </location>
</feature>
<dbReference type="EMBL" id="JADMCD010000013">
    <property type="protein sequence ID" value="MBF8642929.1"/>
    <property type="molecule type" value="Genomic_DNA"/>
</dbReference>
<reference evidence="6 7" key="1">
    <citation type="submission" date="2018-06" db="EMBL/GenBank/DDBJ databases">
        <authorList>
            <consortium name="Pathogen Informatics"/>
            <person name="Doyle S."/>
        </authorList>
    </citation>
    <scope>NUCLEOTIDE SEQUENCE [LARGE SCALE GENOMIC DNA]</scope>
    <source>
        <strain evidence="6 7">NCTC11842</strain>
    </source>
</reference>
<dbReference type="PANTHER" id="PTHR36530">
    <property type="entry name" value="INHIBITOR OF CYSTEINE PEPTIDASE"/>
    <property type="match status" value="1"/>
</dbReference>
<dbReference type="Proteomes" id="UP000626180">
    <property type="component" value="Unassembled WGS sequence"/>
</dbReference>
<evidence type="ECO:0000313" key="8">
    <source>
        <dbReference type="Proteomes" id="UP000626180"/>
    </source>
</evidence>
<evidence type="ECO:0000259" key="4">
    <source>
        <dbReference type="Pfam" id="PF09394"/>
    </source>
</evidence>
<reference evidence="5 8" key="2">
    <citation type="submission" date="2020-10" db="EMBL/GenBank/DDBJ databases">
        <title>Genome sequences of Pseudomonas isolates.</title>
        <authorList>
            <person name="Wessels L."/>
            <person name="Reich F."/>
            <person name="Hammerl J."/>
        </authorList>
    </citation>
    <scope>NUCLEOTIDE SEQUENCE [LARGE SCALE GENOMIC DNA]</scope>
    <source>
        <strain evidence="5 8">20-MO00624-0</strain>
    </source>
</reference>
<keyword evidence="3" id="KW-0732">Signal</keyword>
<evidence type="ECO:0000256" key="2">
    <source>
        <dbReference type="ARBA" id="ARBA00022704"/>
    </source>
</evidence>
<evidence type="ECO:0000256" key="3">
    <source>
        <dbReference type="SAM" id="SignalP"/>
    </source>
</evidence>
<dbReference type="RefSeq" id="WP_010797646.1">
    <property type="nucleotide sequence ID" value="NZ_FQYS01000014.1"/>
</dbReference>
<feature type="signal peptide" evidence="3">
    <location>
        <begin position="1"/>
        <end position="22"/>
    </location>
</feature>
<feature type="domain" description="Proteinase inhibitor I42 chagasin" evidence="4">
    <location>
        <begin position="41"/>
        <end position="130"/>
    </location>
</feature>
<evidence type="ECO:0000313" key="6">
    <source>
        <dbReference type="EMBL" id="SPZ09703.1"/>
    </source>
</evidence>
<dbReference type="SUPFAM" id="SSF141066">
    <property type="entry name" value="ICP-like"/>
    <property type="match status" value="1"/>
</dbReference>
<dbReference type="PANTHER" id="PTHR36530:SF1">
    <property type="entry name" value="AMOEBIASIN-1"/>
    <property type="match status" value="1"/>
</dbReference>
<gene>
    <name evidence="5" type="ORF">IRZ65_19870</name>
    <name evidence="6" type="ORF">NCTC11842_03280</name>
</gene>
<dbReference type="Proteomes" id="UP000250443">
    <property type="component" value="Unassembled WGS sequence"/>
</dbReference>
<dbReference type="Pfam" id="PF09394">
    <property type="entry name" value="Inhibitor_I42"/>
    <property type="match status" value="1"/>
</dbReference>
<dbReference type="Gene3D" id="2.60.40.2020">
    <property type="match status" value="1"/>
</dbReference>
<sequence length="133" mass="14509">MLKSATLCALLTTLLMTGCASSPEHTVAINERTRCKPLLLTQGQELHLSLPSDPTTGYRWKLENTVPSVLKGLGPEVFSSSDESEDGIGSAGVSSWRFQAIQSGATELKLQYQQPWDANSIPEKAFICRIEVK</sequence>
<accession>A0A2X2CRN8</accession>
<evidence type="ECO:0000256" key="1">
    <source>
        <dbReference type="ARBA" id="ARBA00022690"/>
    </source>
</evidence>
<name>A0A2X2CRN8_PSELU</name>
<proteinExistence type="predicted"/>
<organism evidence="6 7">
    <name type="scientific">Pseudomonas luteola</name>
    <dbReference type="NCBI Taxonomy" id="47886"/>
    <lineage>
        <taxon>Bacteria</taxon>
        <taxon>Pseudomonadati</taxon>
        <taxon>Pseudomonadota</taxon>
        <taxon>Gammaproteobacteria</taxon>
        <taxon>Pseudomonadales</taxon>
        <taxon>Pseudomonadaceae</taxon>
        <taxon>Pseudomonas</taxon>
    </lineage>
</organism>
<dbReference type="AlphaFoldDB" id="A0A2X2CRN8"/>
<keyword evidence="8" id="KW-1185">Reference proteome</keyword>
<dbReference type="InterPro" id="IPR018990">
    <property type="entry name" value="Prot_inh_I42_chagasin"/>
</dbReference>
<keyword evidence="1 5" id="KW-0646">Protease inhibitor</keyword>
<dbReference type="EMBL" id="UAUF01000013">
    <property type="protein sequence ID" value="SPZ09703.1"/>
    <property type="molecule type" value="Genomic_DNA"/>
</dbReference>
<dbReference type="InterPro" id="IPR052781">
    <property type="entry name" value="Cys_protease_inhibitor_I42"/>
</dbReference>
<keyword evidence="2" id="KW-0789">Thiol protease inhibitor</keyword>
<dbReference type="GO" id="GO:0004869">
    <property type="term" value="F:cysteine-type endopeptidase inhibitor activity"/>
    <property type="evidence" value="ECO:0007669"/>
    <property type="project" value="UniProtKB-KW"/>
</dbReference>
<protein>
    <submittedName>
        <fullName evidence="6">Inhibitor of cysteine peptidase</fullName>
    </submittedName>
    <submittedName>
        <fullName evidence="5">Protease inhibitor I42 family protein</fullName>
    </submittedName>
</protein>
<evidence type="ECO:0000313" key="5">
    <source>
        <dbReference type="EMBL" id="MBF8642929.1"/>
    </source>
</evidence>